<dbReference type="PANTHER" id="PTHR46477:SF5">
    <property type="entry name" value="PHORBOL-ESTER_DAG-TYPE DOMAIN-CONTAINING PROTEIN"/>
    <property type="match status" value="1"/>
</dbReference>
<evidence type="ECO:0000256" key="2">
    <source>
        <dbReference type="ARBA" id="ARBA00022737"/>
    </source>
</evidence>
<protein>
    <recommendedName>
        <fullName evidence="4">Phorbol-ester/DAG-type domain-containing protein</fullName>
    </recommendedName>
</protein>
<dbReference type="Gene3D" id="3.30.60.20">
    <property type="match status" value="1"/>
</dbReference>
<dbReference type="InterPro" id="IPR002219">
    <property type="entry name" value="PKC_DAG/PE"/>
</dbReference>
<dbReference type="GO" id="GO:0046872">
    <property type="term" value="F:metal ion binding"/>
    <property type="evidence" value="ECO:0007669"/>
    <property type="project" value="UniProtKB-KW"/>
</dbReference>
<keyword evidence="2" id="KW-0677">Repeat</keyword>
<dbReference type="EMBL" id="QGNW01001225">
    <property type="protein sequence ID" value="RVW49516.1"/>
    <property type="molecule type" value="Genomic_DNA"/>
</dbReference>
<sequence length="408" mass="45970">MGATDRTHVSHPEHPLELKNYKKPYTCDGCKEPGFGSRHRCEACDFDLHEDCMFPTETTTHDFFGNAAFKFHLRPPNSKCKEKHCRNHGRTYCDACGKAGFRLQDKVSRRCNWCKEGSRVGWAYASSNDDYYFHVGCVPEMMLEAWQNEGGGGGGGGSGSDDDDDGKSVAVVSKMKLQLQRNSKGNGGRGSKYWKMLKSILRIVICFFFLQPLGSTSSVTVPHIPTVRFLLFVSFQLCQTLGLIASRVLPSRCWRAIIHKNGVTSRRDIHRQPSTQTLKLKPAQKPDHCVGCKELEFDLKPCYQSGPKRKEYGLVCDVCGEDVKGWFTMAYHEGNHFIYTHVVPSFHLRERIMELGLSNSRCGKYCYQVFCVKGEVEEGKEEECGDQKQSVGTEASRGALTRELTTQI</sequence>
<dbReference type="InterPro" id="IPR046349">
    <property type="entry name" value="C1-like_sf"/>
</dbReference>
<comment type="caution">
    <text evidence="5">The sequence shown here is derived from an EMBL/GenBank/DDBJ whole genome shotgun (WGS) entry which is preliminary data.</text>
</comment>
<gene>
    <name evidence="5" type="ORF">CK203_092760</name>
</gene>
<dbReference type="InterPro" id="IPR004146">
    <property type="entry name" value="DC1"/>
</dbReference>
<dbReference type="Pfam" id="PF03107">
    <property type="entry name" value="C1_2"/>
    <property type="match status" value="1"/>
</dbReference>
<evidence type="ECO:0000313" key="6">
    <source>
        <dbReference type="Proteomes" id="UP000288805"/>
    </source>
</evidence>
<evidence type="ECO:0000259" key="4">
    <source>
        <dbReference type="PROSITE" id="PS50081"/>
    </source>
</evidence>
<dbReference type="PANTHER" id="PTHR46477">
    <property type="entry name" value="CYSTEINE/HISTIDINE-RICH C1 DOMAIN FAMILY PROTEIN"/>
    <property type="match status" value="1"/>
</dbReference>
<proteinExistence type="predicted"/>
<evidence type="ECO:0000313" key="5">
    <source>
        <dbReference type="EMBL" id="RVW49516.1"/>
    </source>
</evidence>
<name>A0A438EP47_VITVI</name>
<dbReference type="PROSITE" id="PS50081">
    <property type="entry name" value="ZF_DAG_PE_2"/>
    <property type="match status" value="1"/>
</dbReference>
<dbReference type="SUPFAM" id="SSF57889">
    <property type="entry name" value="Cysteine-rich domain"/>
    <property type="match status" value="1"/>
</dbReference>
<keyword evidence="1" id="KW-0479">Metal-binding</keyword>
<accession>A0A438EP47</accession>
<evidence type="ECO:0000256" key="3">
    <source>
        <dbReference type="ARBA" id="ARBA00022833"/>
    </source>
</evidence>
<organism evidence="5 6">
    <name type="scientific">Vitis vinifera</name>
    <name type="common">Grape</name>
    <dbReference type="NCBI Taxonomy" id="29760"/>
    <lineage>
        <taxon>Eukaryota</taxon>
        <taxon>Viridiplantae</taxon>
        <taxon>Streptophyta</taxon>
        <taxon>Embryophyta</taxon>
        <taxon>Tracheophyta</taxon>
        <taxon>Spermatophyta</taxon>
        <taxon>Magnoliopsida</taxon>
        <taxon>eudicotyledons</taxon>
        <taxon>Gunneridae</taxon>
        <taxon>Pentapetalae</taxon>
        <taxon>rosids</taxon>
        <taxon>Vitales</taxon>
        <taxon>Vitaceae</taxon>
        <taxon>Viteae</taxon>
        <taxon>Vitis</taxon>
    </lineage>
</organism>
<dbReference type="AlphaFoldDB" id="A0A438EP47"/>
<reference evidence="5 6" key="1">
    <citation type="journal article" date="2018" name="PLoS Genet.">
        <title>Population sequencing reveals clonal diversity and ancestral inbreeding in the grapevine cultivar Chardonnay.</title>
        <authorList>
            <person name="Roach M.J."/>
            <person name="Johnson D.L."/>
            <person name="Bohlmann J."/>
            <person name="van Vuuren H.J."/>
            <person name="Jones S.J."/>
            <person name="Pretorius I.S."/>
            <person name="Schmidt S.A."/>
            <person name="Borneman A.R."/>
        </authorList>
    </citation>
    <scope>NUCLEOTIDE SEQUENCE [LARGE SCALE GENOMIC DNA]</scope>
    <source>
        <strain evidence="6">cv. Chardonnay</strain>
        <tissue evidence="5">Leaf</tissue>
    </source>
</reference>
<keyword evidence="3" id="KW-0862">Zinc</keyword>
<evidence type="ECO:0000256" key="1">
    <source>
        <dbReference type="ARBA" id="ARBA00022723"/>
    </source>
</evidence>
<feature type="domain" description="Phorbol-ester/DAG-type" evidence="4">
    <location>
        <begin position="13"/>
        <end position="60"/>
    </location>
</feature>
<dbReference type="Proteomes" id="UP000288805">
    <property type="component" value="Unassembled WGS sequence"/>
</dbReference>